<protein>
    <submittedName>
        <fullName evidence="1">Uncharacterized protein</fullName>
    </submittedName>
</protein>
<dbReference type="Gene3D" id="3.30.559.10">
    <property type="entry name" value="Chloramphenicol acetyltransferase-like domain"/>
    <property type="match status" value="1"/>
</dbReference>
<name>E4Z1T0_OIKDI</name>
<dbReference type="Gene3D" id="3.30.559.30">
    <property type="entry name" value="Nonribosomal peptide synthetase, condensation domain"/>
    <property type="match status" value="1"/>
</dbReference>
<gene>
    <name evidence="1" type="ORF">GSOID_T00023742001</name>
</gene>
<dbReference type="EMBL" id="FN656560">
    <property type="protein sequence ID" value="CBY41658.1"/>
    <property type="molecule type" value="Genomic_DNA"/>
</dbReference>
<accession>E4Z1T0</accession>
<dbReference type="InterPro" id="IPR023213">
    <property type="entry name" value="CAT-like_dom_sf"/>
</dbReference>
<dbReference type="AlphaFoldDB" id="E4Z1T0"/>
<dbReference type="Proteomes" id="UP000011014">
    <property type="component" value="Unassembled WGS sequence"/>
</dbReference>
<dbReference type="PANTHER" id="PTHR28037:SF1">
    <property type="entry name" value="ALCOHOL O-ACETYLTRANSFERASE 1-RELATED"/>
    <property type="match status" value="1"/>
</dbReference>
<dbReference type="PANTHER" id="PTHR28037">
    <property type="entry name" value="ALCOHOL O-ACETYLTRANSFERASE 1-RELATED"/>
    <property type="match status" value="1"/>
</dbReference>
<dbReference type="InterPro" id="IPR052058">
    <property type="entry name" value="Alcohol_O-acetyltransferase"/>
</dbReference>
<sequence>MLVLHDLLTFYENPHLEQNLVMEYPTAAHHLFPPLDKKQIQELQKKMKAEAKTYKNVVPHVHFKKSRPKPTKMATKVTLGVGTPEGSDRILKFCRRNGITIGTYLTAAFSFINSKITNEHNKDLRFGLDYNLRDRFPKKMGNTTVGLYICENNHQPNAELDETIVQVSKRMKENIQEFLQTQEMFMQKALLELIVKNMKEFIPAAQNHTLTSVNFSNVGKYKADVNYSFGTVREMYCSGYGWHHYEYTFLFQKTVLARNSRFF</sequence>
<dbReference type="SUPFAM" id="SSF52777">
    <property type="entry name" value="CoA-dependent acyltransferases"/>
    <property type="match status" value="1"/>
</dbReference>
<organism evidence="1">
    <name type="scientific">Oikopleura dioica</name>
    <name type="common">Tunicate</name>
    <dbReference type="NCBI Taxonomy" id="34765"/>
    <lineage>
        <taxon>Eukaryota</taxon>
        <taxon>Metazoa</taxon>
        <taxon>Chordata</taxon>
        <taxon>Tunicata</taxon>
        <taxon>Appendicularia</taxon>
        <taxon>Copelata</taxon>
        <taxon>Oikopleuridae</taxon>
        <taxon>Oikopleura</taxon>
    </lineage>
</organism>
<proteinExistence type="predicted"/>
<evidence type="ECO:0000313" key="1">
    <source>
        <dbReference type="EMBL" id="CBY41658.1"/>
    </source>
</evidence>
<reference evidence="1" key="1">
    <citation type="journal article" date="2010" name="Science">
        <title>Plasticity of animal genome architecture unmasked by rapid evolution of a pelagic tunicate.</title>
        <authorList>
            <person name="Denoeud F."/>
            <person name="Henriet S."/>
            <person name="Mungpakdee S."/>
            <person name="Aury J.M."/>
            <person name="Da Silva C."/>
            <person name="Brinkmann H."/>
            <person name="Mikhaleva J."/>
            <person name="Olsen L.C."/>
            <person name="Jubin C."/>
            <person name="Canestro C."/>
            <person name="Bouquet J.M."/>
            <person name="Danks G."/>
            <person name="Poulain J."/>
            <person name="Campsteijn C."/>
            <person name="Adamski M."/>
            <person name="Cross I."/>
            <person name="Yadetie F."/>
            <person name="Muffato M."/>
            <person name="Louis A."/>
            <person name="Butcher S."/>
            <person name="Tsagkogeorga G."/>
            <person name="Konrad A."/>
            <person name="Singh S."/>
            <person name="Jensen M.F."/>
            <person name="Cong E.H."/>
            <person name="Eikeseth-Otteraa H."/>
            <person name="Noel B."/>
            <person name="Anthouard V."/>
            <person name="Porcel B.M."/>
            <person name="Kachouri-Lafond R."/>
            <person name="Nishino A."/>
            <person name="Ugolini M."/>
            <person name="Chourrout P."/>
            <person name="Nishida H."/>
            <person name="Aasland R."/>
            <person name="Huzurbazar S."/>
            <person name="Westhof E."/>
            <person name="Delsuc F."/>
            <person name="Lehrach H."/>
            <person name="Reinhardt R."/>
            <person name="Weissenbach J."/>
            <person name="Roy S.W."/>
            <person name="Artiguenave F."/>
            <person name="Postlethwait J.H."/>
            <person name="Manak J.R."/>
            <person name="Thompson E.M."/>
            <person name="Jaillon O."/>
            <person name="Du Pasquier L."/>
            <person name="Boudinot P."/>
            <person name="Liberles D.A."/>
            <person name="Volff J.N."/>
            <person name="Philippe H."/>
            <person name="Lenhard B."/>
            <person name="Roest Crollius H."/>
            <person name="Wincker P."/>
            <person name="Chourrout D."/>
        </authorList>
    </citation>
    <scope>NUCLEOTIDE SEQUENCE [LARGE SCALE GENOMIC DNA]</scope>
</reference>